<dbReference type="PROSITE" id="PS50013">
    <property type="entry name" value="CHROMO_2"/>
    <property type="match status" value="1"/>
</dbReference>
<dbReference type="PROSITE" id="PS00598">
    <property type="entry name" value="CHROMO_1"/>
    <property type="match status" value="1"/>
</dbReference>
<accession>A0A8S1JF39</accession>
<sequence>MQLPFDVPSWGSAALTRGDFGRQARWPAVPTTQPAAIQVSMMLAMDTERFTGHQSSPHAQAQKVIRRVKKRKRRRRWSMEQEGPAAVSQLLWAAASNGDVHALKQALDDGADPQCTHEPDGHTALTIAALNGHLRVVKELINHNVDLNDVGKSCGITALLGASFEGNLEVVEALIEAKADVNKAEDTTGATALFAAAQEGYLDIVKALVKAGAAVDKARTLDDATPLFAASALDRPAVVRVLVEAGADVHRKREGIGDTPLTVASREGHLDVVKILATVKYAAKSSSLQSDNAGAMIGGQQHVDLLESETGCRRDIVEVRPVGREQAESKAQVAPEGELDARLQPEAERGLGKKDGGDENCSDMRMAPELDDQGEVKREDGQIAAQLEAKGPDEVDLGSKADSEGDAERKSWEAGSKRPAAVSVDEVGIGTESGPSRTVNQRAQAKRKVEVKQKDGQAPTRRSSSKCAAELQGSKPNALKDGRGKDTQAAGTKQRAQEGEKAHPAPLDPDANEFEVEALLNTRKRRLRSGVRVKEYLVRWKGFGPEYNTWEPASNLTQGVDELLQELERERGTQVSSAKKQKRM</sequence>
<organism evidence="8 9">
    <name type="scientific">Ostreobium quekettii</name>
    <dbReference type="NCBI Taxonomy" id="121088"/>
    <lineage>
        <taxon>Eukaryota</taxon>
        <taxon>Viridiplantae</taxon>
        <taxon>Chlorophyta</taxon>
        <taxon>core chlorophytes</taxon>
        <taxon>Ulvophyceae</taxon>
        <taxon>TCBD clade</taxon>
        <taxon>Bryopsidales</taxon>
        <taxon>Ostreobineae</taxon>
        <taxon>Ostreobiaceae</taxon>
        <taxon>Ostreobium</taxon>
    </lineage>
</organism>
<comment type="caution">
    <text evidence="8">The sequence shown here is derived from an EMBL/GenBank/DDBJ whole genome shotgun (WGS) entry which is preliminary data.</text>
</comment>
<keyword evidence="9" id="KW-1185">Reference proteome</keyword>
<proteinExistence type="predicted"/>
<dbReference type="Gene3D" id="1.25.40.20">
    <property type="entry name" value="Ankyrin repeat-containing domain"/>
    <property type="match status" value="2"/>
</dbReference>
<feature type="domain" description="Chromo" evidence="7">
    <location>
        <begin position="514"/>
        <end position="579"/>
    </location>
</feature>
<feature type="repeat" description="ANK" evidence="5">
    <location>
        <begin position="188"/>
        <end position="220"/>
    </location>
</feature>
<evidence type="ECO:0000256" key="4">
    <source>
        <dbReference type="ARBA" id="ARBA00023242"/>
    </source>
</evidence>
<comment type="subcellular location">
    <subcellularLocation>
        <location evidence="1">Nucleus</location>
    </subcellularLocation>
</comment>
<dbReference type="GO" id="GO:0005634">
    <property type="term" value="C:nucleus"/>
    <property type="evidence" value="ECO:0007669"/>
    <property type="project" value="UniProtKB-SubCell"/>
</dbReference>
<evidence type="ECO:0000256" key="3">
    <source>
        <dbReference type="ARBA" id="ARBA00023043"/>
    </source>
</evidence>
<protein>
    <recommendedName>
        <fullName evidence="7">Chromo domain-containing protein</fullName>
    </recommendedName>
</protein>
<dbReference type="CDD" id="cd00024">
    <property type="entry name" value="CD_CSD"/>
    <property type="match status" value="1"/>
</dbReference>
<dbReference type="PROSITE" id="PS50297">
    <property type="entry name" value="ANK_REP_REGION"/>
    <property type="match status" value="4"/>
</dbReference>
<keyword evidence="3 5" id="KW-0040">ANK repeat</keyword>
<dbReference type="Proteomes" id="UP000708148">
    <property type="component" value="Unassembled WGS sequence"/>
</dbReference>
<reference evidence="8" key="1">
    <citation type="submission" date="2020-12" db="EMBL/GenBank/DDBJ databases">
        <authorList>
            <person name="Iha C."/>
        </authorList>
    </citation>
    <scope>NUCLEOTIDE SEQUENCE</scope>
</reference>
<feature type="repeat" description="ANK" evidence="5">
    <location>
        <begin position="120"/>
        <end position="152"/>
    </location>
</feature>
<dbReference type="SMART" id="SM00248">
    <property type="entry name" value="ANK"/>
    <property type="match status" value="6"/>
</dbReference>
<dbReference type="Pfam" id="PF00385">
    <property type="entry name" value="Chromo"/>
    <property type="match status" value="1"/>
</dbReference>
<dbReference type="AlphaFoldDB" id="A0A8S1JF39"/>
<dbReference type="InterPro" id="IPR016197">
    <property type="entry name" value="Chromo-like_dom_sf"/>
</dbReference>
<name>A0A8S1JF39_9CHLO</name>
<feature type="repeat" description="ANK" evidence="5">
    <location>
        <begin position="222"/>
        <end position="254"/>
    </location>
</feature>
<dbReference type="InterPro" id="IPR023780">
    <property type="entry name" value="Chromo_domain"/>
</dbReference>
<evidence type="ECO:0000256" key="6">
    <source>
        <dbReference type="SAM" id="MobiDB-lite"/>
    </source>
</evidence>
<dbReference type="SUPFAM" id="SSF54160">
    <property type="entry name" value="Chromo domain-like"/>
    <property type="match status" value="1"/>
</dbReference>
<dbReference type="InterPro" id="IPR000953">
    <property type="entry name" value="Chromo/chromo_shadow_dom"/>
</dbReference>
<dbReference type="InterPro" id="IPR023779">
    <property type="entry name" value="Chromodomain_CS"/>
</dbReference>
<feature type="repeat" description="ANK" evidence="5">
    <location>
        <begin position="154"/>
        <end position="186"/>
    </location>
</feature>
<evidence type="ECO:0000256" key="2">
    <source>
        <dbReference type="ARBA" id="ARBA00022737"/>
    </source>
</evidence>
<dbReference type="EMBL" id="CAJHUC010002939">
    <property type="protein sequence ID" value="CAD7704650.1"/>
    <property type="molecule type" value="Genomic_DNA"/>
</dbReference>
<evidence type="ECO:0000256" key="1">
    <source>
        <dbReference type="ARBA" id="ARBA00004123"/>
    </source>
</evidence>
<dbReference type="PANTHER" id="PTHR24173:SF74">
    <property type="entry name" value="ANKYRIN REPEAT DOMAIN-CONTAINING PROTEIN 16"/>
    <property type="match status" value="1"/>
</dbReference>
<keyword evidence="4" id="KW-0539">Nucleus</keyword>
<dbReference type="InterPro" id="IPR036770">
    <property type="entry name" value="Ankyrin_rpt-contain_sf"/>
</dbReference>
<evidence type="ECO:0000313" key="9">
    <source>
        <dbReference type="Proteomes" id="UP000708148"/>
    </source>
</evidence>
<dbReference type="Gene3D" id="2.40.50.40">
    <property type="match status" value="1"/>
</dbReference>
<feature type="region of interest" description="Disordered" evidence="6">
    <location>
        <begin position="323"/>
        <end position="513"/>
    </location>
</feature>
<dbReference type="PANTHER" id="PTHR24173">
    <property type="entry name" value="ANKYRIN REPEAT CONTAINING"/>
    <property type="match status" value="1"/>
</dbReference>
<dbReference type="InterPro" id="IPR002110">
    <property type="entry name" value="Ankyrin_rpt"/>
</dbReference>
<dbReference type="SMART" id="SM00298">
    <property type="entry name" value="CHROMO"/>
    <property type="match status" value="1"/>
</dbReference>
<dbReference type="OrthoDB" id="194358at2759"/>
<dbReference type="PROSITE" id="PS50088">
    <property type="entry name" value="ANK_REPEAT"/>
    <property type="match status" value="4"/>
</dbReference>
<evidence type="ECO:0000259" key="7">
    <source>
        <dbReference type="PROSITE" id="PS50013"/>
    </source>
</evidence>
<dbReference type="SUPFAM" id="SSF48403">
    <property type="entry name" value="Ankyrin repeat"/>
    <property type="match status" value="1"/>
</dbReference>
<evidence type="ECO:0000313" key="8">
    <source>
        <dbReference type="EMBL" id="CAD7704650.1"/>
    </source>
</evidence>
<keyword evidence="2" id="KW-0677">Repeat</keyword>
<dbReference type="PRINTS" id="PR01415">
    <property type="entry name" value="ANKYRIN"/>
</dbReference>
<dbReference type="Pfam" id="PF12796">
    <property type="entry name" value="Ank_2"/>
    <property type="match status" value="2"/>
</dbReference>
<evidence type="ECO:0000256" key="5">
    <source>
        <dbReference type="PROSITE-ProRule" id="PRU00023"/>
    </source>
</evidence>
<gene>
    <name evidence="8" type="ORF">OSTQU699_LOCUS10005</name>
</gene>
<feature type="compositionally biased region" description="Basic and acidic residues" evidence="6">
    <location>
        <begin position="390"/>
        <end position="416"/>
    </location>
</feature>
<feature type="compositionally biased region" description="Polar residues" evidence="6">
    <location>
        <begin position="433"/>
        <end position="443"/>
    </location>
</feature>
<feature type="compositionally biased region" description="Basic and acidic residues" evidence="6">
    <location>
        <begin position="339"/>
        <end position="357"/>
    </location>
</feature>
<dbReference type="Pfam" id="PF00023">
    <property type="entry name" value="Ank"/>
    <property type="match status" value="1"/>
</dbReference>